<feature type="transmembrane region" description="Helical" evidence="6">
    <location>
        <begin position="513"/>
        <end position="535"/>
    </location>
</feature>
<feature type="transmembrane region" description="Helical" evidence="6">
    <location>
        <begin position="416"/>
        <end position="432"/>
    </location>
</feature>
<feature type="transmembrane region" description="Helical" evidence="6">
    <location>
        <begin position="203"/>
        <end position="221"/>
    </location>
</feature>
<feature type="transmembrane region" description="Helical" evidence="6">
    <location>
        <begin position="227"/>
        <end position="251"/>
    </location>
</feature>
<comment type="subcellular location">
    <subcellularLocation>
        <location evidence="1">Membrane</location>
        <topology evidence="1">Multi-pass membrane protein</topology>
    </subcellularLocation>
</comment>
<feature type="region of interest" description="Disordered" evidence="5">
    <location>
        <begin position="1"/>
        <end position="72"/>
    </location>
</feature>
<feature type="transmembrane region" description="Helical" evidence="6">
    <location>
        <begin position="163"/>
        <end position="191"/>
    </location>
</feature>
<protein>
    <recommendedName>
        <fullName evidence="9">High affinity methionine permease</fullName>
    </recommendedName>
</protein>
<keyword evidence="4 6" id="KW-0472">Membrane</keyword>
<dbReference type="InterPro" id="IPR002293">
    <property type="entry name" value="AA/rel_permease1"/>
</dbReference>
<dbReference type="GO" id="GO:0016020">
    <property type="term" value="C:membrane"/>
    <property type="evidence" value="ECO:0007669"/>
    <property type="project" value="UniProtKB-SubCell"/>
</dbReference>
<dbReference type="FunFam" id="1.20.1740.10:FF:000025">
    <property type="entry name" value="High-affinity methionine permease"/>
    <property type="match status" value="1"/>
</dbReference>
<evidence type="ECO:0000256" key="3">
    <source>
        <dbReference type="ARBA" id="ARBA00022989"/>
    </source>
</evidence>
<dbReference type="Proteomes" id="UP001303760">
    <property type="component" value="Unassembled WGS sequence"/>
</dbReference>
<feature type="transmembrane region" description="Helical" evidence="6">
    <location>
        <begin position="361"/>
        <end position="383"/>
    </location>
</feature>
<feature type="transmembrane region" description="Helical" evidence="6">
    <location>
        <begin position="444"/>
        <end position="461"/>
    </location>
</feature>
<keyword evidence="3 6" id="KW-1133">Transmembrane helix</keyword>
<evidence type="ECO:0000256" key="6">
    <source>
        <dbReference type="SAM" id="Phobius"/>
    </source>
</evidence>
<feature type="transmembrane region" description="Helical" evidence="6">
    <location>
        <begin position="120"/>
        <end position="143"/>
    </location>
</feature>
<reference evidence="7" key="1">
    <citation type="journal article" date="2023" name="Mol. Phylogenet. Evol.">
        <title>Genome-scale phylogeny and comparative genomics of the fungal order Sordariales.</title>
        <authorList>
            <person name="Hensen N."/>
            <person name="Bonometti L."/>
            <person name="Westerberg I."/>
            <person name="Brannstrom I.O."/>
            <person name="Guillou S."/>
            <person name="Cros-Aarteil S."/>
            <person name="Calhoun S."/>
            <person name="Haridas S."/>
            <person name="Kuo A."/>
            <person name="Mondo S."/>
            <person name="Pangilinan J."/>
            <person name="Riley R."/>
            <person name="LaButti K."/>
            <person name="Andreopoulos B."/>
            <person name="Lipzen A."/>
            <person name="Chen C."/>
            <person name="Yan M."/>
            <person name="Daum C."/>
            <person name="Ng V."/>
            <person name="Clum A."/>
            <person name="Steindorff A."/>
            <person name="Ohm R.A."/>
            <person name="Martin F."/>
            <person name="Silar P."/>
            <person name="Natvig D.O."/>
            <person name="Lalanne C."/>
            <person name="Gautier V."/>
            <person name="Ament-Velasquez S.L."/>
            <person name="Kruys A."/>
            <person name="Hutchinson M.I."/>
            <person name="Powell A.J."/>
            <person name="Barry K."/>
            <person name="Miller A.N."/>
            <person name="Grigoriev I.V."/>
            <person name="Debuchy R."/>
            <person name="Gladieux P."/>
            <person name="Hiltunen Thoren M."/>
            <person name="Johannesson H."/>
        </authorList>
    </citation>
    <scope>NUCLEOTIDE SEQUENCE</scope>
    <source>
        <strain evidence="7">CBS 532.94</strain>
    </source>
</reference>
<dbReference type="InterPro" id="IPR050598">
    <property type="entry name" value="AminoAcid_Transporter"/>
</dbReference>
<dbReference type="EMBL" id="MU860614">
    <property type="protein sequence ID" value="KAK4233245.1"/>
    <property type="molecule type" value="Genomic_DNA"/>
</dbReference>
<reference evidence="7" key="2">
    <citation type="submission" date="2023-05" db="EMBL/GenBank/DDBJ databases">
        <authorList>
            <consortium name="Lawrence Berkeley National Laboratory"/>
            <person name="Steindorff A."/>
            <person name="Hensen N."/>
            <person name="Bonometti L."/>
            <person name="Westerberg I."/>
            <person name="Brannstrom I.O."/>
            <person name="Guillou S."/>
            <person name="Cros-Aarteil S."/>
            <person name="Calhoun S."/>
            <person name="Haridas S."/>
            <person name="Kuo A."/>
            <person name="Mondo S."/>
            <person name="Pangilinan J."/>
            <person name="Riley R."/>
            <person name="Labutti K."/>
            <person name="Andreopoulos B."/>
            <person name="Lipzen A."/>
            <person name="Chen C."/>
            <person name="Yanf M."/>
            <person name="Daum C."/>
            <person name="Ng V."/>
            <person name="Clum A."/>
            <person name="Ohm R."/>
            <person name="Martin F."/>
            <person name="Silar P."/>
            <person name="Natvig D."/>
            <person name="Lalanne C."/>
            <person name="Gautier V."/>
            <person name="Ament-Velasquez S.L."/>
            <person name="Kruys A."/>
            <person name="Hutchinson M.I."/>
            <person name="Powell A.J."/>
            <person name="Barry K."/>
            <person name="Miller A.N."/>
            <person name="Grigoriev I.V."/>
            <person name="Debuchy R."/>
            <person name="Gladieux P."/>
            <person name="Thoren M.H."/>
            <person name="Johannesson H."/>
        </authorList>
    </citation>
    <scope>NUCLEOTIDE SEQUENCE</scope>
    <source>
        <strain evidence="7">CBS 532.94</strain>
    </source>
</reference>
<evidence type="ECO:0000256" key="4">
    <source>
        <dbReference type="ARBA" id="ARBA00023136"/>
    </source>
</evidence>
<name>A0AAN7C121_9PEZI</name>
<keyword evidence="8" id="KW-1185">Reference proteome</keyword>
<evidence type="ECO:0008006" key="9">
    <source>
        <dbReference type="Google" id="ProtNLM"/>
    </source>
</evidence>
<organism evidence="7 8">
    <name type="scientific">Achaetomium macrosporum</name>
    <dbReference type="NCBI Taxonomy" id="79813"/>
    <lineage>
        <taxon>Eukaryota</taxon>
        <taxon>Fungi</taxon>
        <taxon>Dikarya</taxon>
        <taxon>Ascomycota</taxon>
        <taxon>Pezizomycotina</taxon>
        <taxon>Sordariomycetes</taxon>
        <taxon>Sordariomycetidae</taxon>
        <taxon>Sordariales</taxon>
        <taxon>Chaetomiaceae</taxon>
        <taxon>Achaetomium</taxon>
    </lineage>
</organism>
<dbReference type="Pfam" id="PF13520">
    <property type="entry name" value="AA_permease_2"/>
    <property type="match status" value="1"/>
</dbReference>
<gene>
    <name evidence="7" type="ORF">C8A03DRAFT_39062</name>
</gene>
<evidence type="ECO:0000256" key="2">
    <source>
        <dbReference type="ARBA" id="ARBA00022692"/>
    </source>
</evidence>
<accession>A0AAN7C121</accession>
<evidence type="ECO:0000256" key="1">
    <source>
        <dbReference type="ARBA" id="ARBA00004141"/>
    </source>
</evidence>
<dbReference type="GO" id="GO:0015179">
    <property type="term" value="F:L-amino acid transmembrane transporter activity"/>
    <property type="evidence" value="ECO:0007669"/>
    <property type="project" value="TreeGrafter"/>
</dbReference>
<feature type="transmembrane region" description="Helical" evidence="6">
    <location>
        <begin position="313"/>
        <end position="334"/>
    </location>
</feature>
<dbReference type="PANTHER" id="PTHR11785:SF353">
    <property type="entry name" value="METHIONINE TRANSPORTER (EUROFUNG)"/>
    <property type="match status" value="1"/>
</dbReference>
<dbReference type="AlphaFoldDB" id="A0AAN7C121"/>
<feature type="compositionally biased region" description="Low complexity" evidence="5">
    <location>
        <begin position="17"/>
        <end position="30"/>
    </location>
</feature>
<sequence>MPLTNLNLNWRRPFRSNNTTETDNFNTNNTDPGSEEGEGEEGEVKSDGTLHYTLERGGNDSPPAYQEASGAPVESRSPLGYAVGPATIVFLNVSKMVGTGVYSTPSSILKGTGSVGLSMVYWALGFFTSLASLSVYLEYAAYFPNRSGSEVVYLEQAYPRPKWLVPTAFAFVSVVLSFSSSNAIVLAQYLFRIGGHVPTDWELKGVAIAGYTVAILVVIFHTRFSYWFSNGIGAVKVLTLVFIAITGLVMLGGNVSRVPDPHANFADAFKGHATPYGLTNALYRIIFSYAGYENAFNVVNEVKNPVKQLRRNGFISLAIVTVLYILVNIAYFAAIPQADLRQAREIAASLFFTNVFGPSNAIRGLNFLIALSSFGNLLAVALGQSRMLRECGRQGVLPFPRFWASTRPFGTPLGPYLLKYVLTVLMIVAPPAGDAFNFISDLQVYPSSFFNVLMAVGLYAVRYRRRRLGLPPRGAEFRAWDSVIVFNILVHVYLLVMPWYPPEGGAYAGDVSFWYATYVVTGIGILIGCVIYYWLWTRVLPRLRGYRLRQETLVLEHGAQSHKLVKVPVDELAHWDATHDAVGRLLVSRHGTNESPWEDKHCDGEKVGVTLRARASDLEK</sequence>
<proteinExistence type="predicted"/>
<evidence type="ECO:0000313" key="7">
    <source>
        <dbReference type="EMBL" id="KAK4233245.1"/>
    </source>
</evidence>
<evidence type="ECO:0000256" key="5">
    <source>
        <dbReference type="SAM" id="MobiDB-lite"/>
    </source>
</evidence>
<keyword evidence="2 6" id="KW-0812">Transmembrane</keyword>
<dbReference type="Gene3D" id="1.20.1740.10">
    <property type="entry name" value="Amino acid/polyamine transporter I"/>
    <property type="match status" value="1"/>
</dbReference>
<comment type="caution">
    <text evidence="7">The sequence shown here is derived from an EMBL/GenBank/DDBJ whole genome shotgun (WGS) entry which is preliminary data.</text>
</comment>
<evidence type="ECO:0000313" key="8">
    <source>
        <dbReference type="Proteomes" id="UP001303760"/>
    </source>
</evidence>
<dbReference type="PANTHER" id="PTHR11785">
    <property type="entry name" value="AMINO ACID TRANSPORTER"/>
    <property type="match status" value="1"/>
</dbReference>
<feature type="transmembrane region" description="Helical" evidence="6">
    <location>
        <begin position="482"/>
        <end position="501"/>
    </location>
</feature>
<feature type="compositionally biased region" description="Basic and acidic residues" evidence="5">
    <location>
        <begin position="42"/>
        <end position="58"/>
    </location>
</feature>